<evidence type="ECO:0000256" key="8">
    <source>
        <dbReference type="ARBA" id="ARBA00035390"/>
    </source>
</evidence>
<dbReference type="PANTHER" id="PTHR12983">
    <property type="entry name" value="RING FINGER 10 FAMILY MEMBER"/>
    <property type="match status" value="1"/>
</dbReference>
<dbReference type="GO" id="GO:0008270">
    <property type="term" value="F:zinc ion binding"/>
    <property type="evidence" value="ECO:0007669"/>
    <property type="project" value="UniProtKB-KW"/>
</dbReference>
<dbReference type="CDD" id="cd16536">
    <property type="entry name" value="RING-HC_RNF10"/>
    <property type="match status" value="1"/>
</dbReference>
<keyword evidence="4" id="KW-0479">Metal-binding</keyword>
<comment type="similarity">
    <text evidence="2">Belongs to the RNF10 family.</text>
</comment>
<evidence type="ECO:0000313" key="12">
    <source>
        <dbReference type="EMBL" id="CBY19080.1"/>
    </source>
</evidence>
<feature type="compositionally biased region" description="Polar residues" evidence="10">
    <location>
        <begin position="1"/>
        <end position="14"/>
    </location>
</feature>
<evidence type="ECO:0000256" key="3">
    <source>
        <dbReference type="ARBA" id="ARBA00022490"/>
    </source>
</evidence>
<evidence type="ECO:0000256" key="1">
    <source>
        <dbReference type="ARBA" id="ARBA00004496"/>
    </source>
</evidence>
<dbReference type="OrthoDB" id="10064108at2759"/>
<dbReference type="SMART" id="SM00184">
    <property type="entry name" value="RING"/>
    <property type="match status" value="1"/>
</dbReference>
<dbReference type="Pfam" id="PF13920">
    <property type="entry name" value="zf-C3HC4_3"/>
    <property type="match status" value="1"/>
</dbReference>
<dbReference type="PANTHER" id="PTHR12983:SF9">
    <property type="entry name" value="E3 UBIQUITIN-PROTEIN LIGASE RNF10"/>
    <property type="match status" value="1"/>
</dbReference>
<evidence type="ECO:0000256" key="10">
    <source>
        <dbReference type="SAM" id="MobiDB-lite"/>
    </source>
</evidence>
<evidence type="ECO:0000259" key="11">
    <source>
        <dbReference type="PROSITE" id="PS50089"/>
    </source>
</evidence>
<dbReference type="SUPFAM" id="SSF57850">
    <property type="entry name" value="RING/U-box"/>
    <property type="match status" value="1"/>
</dbReference>
<evidence type="ECO:0000256" key="2">
    <source>
        <dbReference type="ARBA" id="ARBA00008117"/>
    </source>
</evidence>
<feature type="domain" description="RING-type" evidence="11">
    <location>
        <begin position="167"/>
        <end position="206"/>
    </location>
</feature>
<organism evidence="12">
    <name type="scientific">Oikopleura dioica</name>
    <name type="common">Tunicate</name>
    <dbReference type="NCBI Taxonomy" id="34765"/>
    <lineage>
        <taxon>Eukaryota</taxon>
        <taxon>Metazoa</taxon>
        <taxon>Chordata</taxon>
        <taxon>Tunicata</taxon>
        <taxon>Appendicularia</taxon>
        <taxon>Copelata</taxon>
        <taxon>Oikopleuridae</taxon>
        <taxon>Oikopleura</taxon>
    </lineage>
</organism>
<name>E4X9F1_OIKDI</name>
<dbReference type="InterPro" id="IPR001841">
    <property type="entry name" value="Znf_RING"/>
</dbReference>
<evidence type="ECO:0000256" key="9">
    <source>
        <dbReference type="PROSITE-ProRule" id="PRU00175"/>
    </source>
</evidence>
<dbReference type="InterPro" id="IPR039739">
    <property type="entry name" value="MAG2/RNF10"/>
</dbReference>
<reference evidence="12" key="1">
    <citation type="journal article" date="2010" name="Science">
        <title>Plasticity of animal genome architecture unmasked by rapid evolution of a pelagic tunicate.</title>
        <authorList>
            <person name="Denoeud F."/>
            <person name="Henriet S."/>
            <person name="Mungpakdee S."/>
            <person name="Aury J.M."/>
            <person name="Da Silva C."/>
            <person name="Brinkmann H."/>
            <person name="Mikhaleva J."/>
            <person name="Olsen L.C."/>
            <person name="Jubin C."/>
            <person name="Canestro C."/>
            <person name="Bouquet J.M."/>
            <person name="Danks G."/>
            <person name="Poulain J."/>
            <person name="Campsteijn C."/>
            <person name="Adamski M."/>
            <person name="Cross I."/>
            <person name="Yadetie F."/>
            <person name="Muffato M."/>
            <person name="Louis A."/>
            <person name="Butcher S."/>
            <person name="Tsagkogeorga G."/>
            <person name="Konrad A."/>
            <person name="Singh S."/>
            <person name="Jensen M.F."/>
            <person name="Cong E.H."/>
            <person name="Eikeseth-Otteraa H."/>
            <person name="Noel B."/>
            <person name="Anthouard V."/>
            <person name="Porcel B.M."/>
            <person name="Kachouri-Lafond R."/>
            <person name="Nishino A."/>
            <person name="Ugolini M."/>
            <person name="Chourrout P."/>
            <person name="Nishida H."/>
            <person name="Aasland R."/>
            <person name="Huzurbazar S."/>
            <person name="Westhof E."/>
            <person name="Delsuc F."/>
            <person name="Lehrach H."/>
            <person name="Reinhardt R."/>
            <person name="Weissenbach J."/>
            <person name="Roy S.W."/>
            <person name="Artiguenave F."/>
            <person name="Postlethwait J.H."/>
            <person name="Manak J.R."/>
            <person name="Thompson E.M."/>
            <person name="Jaillon O."/>
            <person name="Du Pasquier L."/>
            <person name="Boudinot P."/>
            <person name="Liberles D.A."/>
            <person name="Volff J.N."/>
            <person name="Philippe H."/>
            <person name="Lenhard B."/>
            <person name="Roest Crollius H."/>
            <person name="Wincker P."/>
            <person name="Chourrout D."/>
        </authorList>
    </citation>
    <scope>NUCLEOTIDE SEQUENCE [LARGE SCALE GENOMIC DNA]</scope>
</reference>
<keyword evidence="6" id="KW-0862">Zinc</keyword>
<feature type="compositionally biased region" description="Basic residues" evidence="10">
    <location>
        <begin position="105"/>
        <end position="115"/>
    </location>
</feature>
<evidence type="ECO:0000313" key="13">
    <source>
        <dbReference type="Proteomes" id="UP000001307"/>
    </source>
</evidence>
<protein>
    <recommendedName>
        <fullName evidence="7">E3 ubiquitin-protein ligase RNF10</fullName>
    </recommendedName>
    <alternativeName>
        <fullName evidence="8">RING finger protein 10</fullName>
    </alternativeName>
</protein>
<evidence type="ECO:0000256" key="4">
    <source>
        <dbReference type="ARBA" id="ARBA00022723"/>
    </source>
</evidence>
<feature type="region of interest" description="Disordered" evidence="10">
    <location>
        <begin position="95"/>
        <end position="116"/>
    </location>
</feature>
<dbReference type="InterPro" id="IPR013083">
    <property type="entry name" value="Znf_RING/FYVE/PHD"/>
</dbReference>
<feature type="region of interest" description="Disordered" evidence="10">
    <location>
        <begin position="1"/>
        <end position="60"/>
    </location>
</feature>
<feature type="compositionally biased region" description="Low complexity" evidence="10">
    <location>
        <begin position="95"/>
        <end position="104"/>
    </location>
</feature>
<keyword evidence="5 9" id="KW-0863">Zinc-finger</keyword>
<keyword evidence="13" id="KW-1185">Reference proteome</keyword>
<gene>
    <name evidence="12" type="ORF">GSOID_T00004502001</name>
</gene>
<comment type="subcellular location">
    <subcellularLocation>
        <location evidence="1">Cytoplasm</location>
    </subcellularLocation>
</comment>
<feature type="compositionally biased region" description="Polar residues" evidence="10">
    <location>
        <begin position="39"/>
        <end position="50"/>
    </location>
</feature>
<proteinExistence type="inferred from homology"/>
<evidence type="ECO:0000256" key="6">
    <source>
        <dbReference type="ARBA" id="ARBA00022833"/>
    </source>
</evidence>
<feature type="compositionally biased region" description="Basic residues" evidence="10">
    <location>
        <begin position="24"/>
        <end position="33"/>
    </location>
</feature>
<keyword evidence="3" id="KW-0963">Cytoplasm</keyword>
<dbReference type="FunCoup" id="E4X9F1">
    <property type="interactions" value="281"/>
</dbReference>
<dbReference type="AlphaFoldDB" id="E4X9F1"/>
<dbReference type="GO" id="GO:0000976">
    <property type="term" value="F:transcription cis-regulatory region binding"/>
    <property type="evidence" value="ECO:0007669"/>
    <property type="project" value="TreeGrafter"/>
</dbReference>
<dbReference type="InParanoid" id="E4X9F1"/>
<accession>E4X9F1</accession>
<sequence>MSSKNLSLVSSGHQGRQREINHRPGPKGSKKGHGQSQKTNQNKNWGSSRASKGFPIPSSGKQNLIAEAMNDGPVMQPGKKNNFNHLLSFQDYSAPANSNISSNNRTRHNSFKRPTRTKEDFVQANSQFVVRDGCELELQPFEYDADLSIPWKFIEVMKLYSQEQTECPICLHPPIAAQVGRCGHAHCYSCILKLLTISEKPQCPVCFGHIKKADLRSAILEVEKRPRKGAVIEFVKMNRERALVVPKMMTTKNKEDRSFLGRYERIVVKNSSAIISNVLDREEAELAVQDMDTEDSERPFIEQAKGLIANRKLELEKHMKKTQVVVKATKKEEGKVEEGKSEPAPELTPKLMASEIISDLIGKINFQERKKKKELTPPISLNDEASSTSSDDDDNSYYFYQAVGCTNIFLCSLNAKCMATEFGAIKTAPDRFSASLVELEDFTMEAELRKRFRYLSHLSCGESFSLAYVHIKDLGLSKETLEKHKAHITAKKKKIKTKDRQENKACFEIQEYYDRELYGKYRAPEFEISSEETFPDLMNQEEGRELSPVRPVEVKGVSGAWAKKSNAKFDLEADFVPLGGGHSPPLPGGSNGSFWDSMKKTSNTENKTQIKNAAVSPVAYEQNDFLPPPARTLGDEFAKALNSAAATKAAQIIDEDKKPKRAQKKKKGIVLAF</sequence>
<evidence type="ECO:0000256" key="7">
    <source>
        <dbReference type="ARBA" id="ARBA00035131"/>
    </source>
</evidence>
<evidence type="ECO:0000256" key="5">
    <source>
        <dbReference type="ARBA" id="ARBA00022771"/>
    </source>
</evidence>
<dbReference type="Gene3D" id="3.30.40.10">
    <property type="entry name" value="Zinc/RING finger domain, C3HC4 (zinc finger)"/>
    <property type="match status" value="1"/>
</dbReference>
<dbReference type="GO" id="GO:0005737">
    <property type="term" value="C:cytoplasm"/>
    <property type="evidence" value="ECO:0007669"/>
    <property type="project" value="UniProtKB-SubCell"/>
</dbReference>
<dbReference type="GO" id="GO:0045944">
    <property type="term" value="P:positive regulation of transcription by RNA polymerase II"/>
    <property type="evidence" value="ECO:0007669"/>
    <property type="project" value="TreeGrafter"/>
</dbReference>
<dbReference type="EMBL" id="FN653030">
    <property type="protein sequence ID" value="CBY19080.1"/>
    <property type="molecule type" value="Genomic_DNA"/>
</dbReference>
<dbReference type="Proteomes" id="UP000001307">
    <property type="component" value="Unassembled WGS sequence"/>
</dbReference>
<dbReference type="PROSITE" id="PS50089">
    <property type="entry name" value="ZF_RING_2"/>
    <property type="match status" value="1"/>
</dbReference>